<protein>
    <submittedName>
        <fullName evidence="1">Uncharacterized protein</fullName>
    </submittedName>
</protein>
<dbReference type="EMBL" id="CP042914">
    <property type="protein sequence ID" value="QEG40840.1"/>
    <property type="molecule type" value="Genomic_DNA"/>
</dbReference>
<sequence>MATQTLGNQVLEVEYTNAKQHTAFLTGQIRCEDGGAGEILAVLLDADDKQQRVMAAGAHQHGDARVACNCLTMPVPPRWSVKGYRVETQAGIQTDWAEID</sequence>
<organism evidence="1 2">
    <name type="scientific">Roseimaritima ulvae</name>
    <dbReference type="NCBI Taxonomy" id="980254"/>
    <lineage>
        <taxon>Bacteria</taxon>
        <taxon>Pseudomonadati</taxon>
        <taxon>Planctomycetota</taxon>
        <taxon>Planctomycetia</taxon>
        <taxon>Pirellulales</taxon>
        <taxon>Pirellulaceae</taxon>
        <taxon>Roseimaritima</taxon>
    </lineage>
</organism>
<evidence type="ECO:0000313" key="2">
    <source>
        <dbReference type="Proteomes" id="UP000325286"/>
    </source>
</evidence>
<keyword evidence="2" id="KW-1185">Reference proteome</keyword>
<dbReference type="OrthoDB" id="9887970at2"/>
<dbReference type="RefSeq" id="WP_068132111.1">
    <property type="nucleotide sequence ID" value="NZ_CP042914.1"/>
</dbReference>
<dbReference type="KEGG" id="rul:UC8_28580"/>
<gene>
    <name evidence="1" type="ORF">UC8_28580</name>
</gene>
<evidence type="ECO:0000313" key="1">
    <source>
        <dbReference type="EMBL" id="QEG40840.1"/>
    </source>
</evidence>
<name>A0A5B9QSY2_9BACT</name>
<accession>A0A5B9QSY2</accession>
<proteinExistence type="predicted"/>
<dbReference type="Proteomes" id="UP000325286">
    <property type="component" value="Chromosome"/>
</dbReference>
<dbReference type="AlphaFoldDB" id="A0A5B9QSY2"/>
<reference evidence="1 2" key="1">
    <citation type="submission" date="2019-08" db="EMBL/GenBank/DDBJ databases">
        <title>Deep-cultivation of Planctomycetes and their phenomic and genomic characterization uncovers novel biology.</title>
        <authorList>
            <person name="Wiegand S."/>
            <person name="Jogler M."/>
            <person name="Boedeker C."/>
            <person name="Pinto D."/>
            <person name="Vollmers J."/>
            <person name="Rivas-Marin E."/>
            <person name="Kohn T."/>
            <person name="Peeters S.H."/>
            <person name="Heuer A."/>
            <person name="Rast P."/>
            <person name="Oberbeckmann S."/>
            <person name="Bunk B."/>
            <person name="Jeske O."/>
            <person name="Meyerdierks A."/>
            <person name="Storesund J.E."/>
            <person name="Kallscheuer N."/>
            <person name="Luecker S."/>
            <person name="Lage O.M."/>
            <person name="Pohl T."/>
            <person name="Merkel B.J."/>
            <person name="Hornburger P."/>
            <person name="Mueller R.-W."/>
            <person name="Bruemmer F."/>
            <person name="Labrenz M."/>
            <person name="Spormann A.M."/>
            <person name="Op den Camp H."/>
            <person name="Overmann J."/>
            <person name="Amann R."/>
            <person name="Jetten M.S.M."/>
            <person name="Mascher T."/>
            <person name="Medema M.H."/>
            <person name="Devos D.P."/>
            <person name="Kaster A.-K."/>
            <person name="Ovreas L."/>
            <person name="Rohde M."/>
            <person name="Galperin M.Y."/>
            <person name="Jogler C."/>
        </authorList>
    </citation>
    <scope>NUCLEOTIDE SEQUENCE [LARGE SCALE GENOMIC DNA]</scope>
    <source>
        <strain evidence="1 2">UC8</strain>
    </source>
</reference>